<evidence type="ECO:0000256" key="2">
    <source>
        <dbReference type="ARBA" id="ARBA00022723"/>
    </source>
</evidence>
<dbReference type="GO" id="GO:0020037">
    <property type="term" value="F:heme binding"/>
    <property type="evidence" value="ECO:0007669"/>
    <property type="project" value="InterPro"/>
</dbReference>
<evidence type="ECO:0000256" key="4">
    <source>
        <dbReference type="ARBA" id="ARBA00023004"/>
    </source>
</evidence>
<keyword evidence="6" id="KW-0503">Monooxygenase</keyword>
<dbReference type="SUPFAM" id="SSF48264">
    <property type="entry name" value="Cytochrome P450"/>
    <property type="match status" value="1"/>
</dbReference>
<keyword evidence="7" id="KW-0472">Membrane</keyword>
<dbReference type="PRINTS" id="PR00385">
    <property type="entry name" value="P450"/>
</dbReference>
<dbReference type="EMBL" id="JABAYA010000074">
    <property type="protein sequence ID" value="KAF7726669.1"/>
    <property type="molecule type" value="Genomic_DNA"/>
</dbReference>
<evidence type="ECO:0000256" key="5">
    <source>
        <dbReference type="PIRSR" id="PIRSR602401-1"/>
    </source>
</evidence>
<dbReference type="AlphaFoldDB" id="A0A8H7BQF8"/>
<dbReference type="GO" id="GO:0016705">
    <property type="term" value="F:oxidoreductase activity, acting on paired donors, with incorporation or reduction of molecular oxygen"/>
    <property type="evidence" value="ECO:0007669"/>
    <property type="project" value="InterPro"/>
</dbReference>
<dbReference type="Gene3D" id="1.10.630.10">
    <property type="entry name" value="Cytochrome P450"/>
    <property type="match status" value="1"/>
</dbReference>
<comment type="caution">
    <text evidence="8">The sequence shown here is derived from an EMBL/GenBank/DDBJ whole genome shotgun (WGS) entry which is preliminary data.</text>
</comment>
<evidence type="ECO:0000256" key="7">
    <source>
        <dbReference type="SAM" id="Phobius"/>
    </source>
</evidence>
<dbReference type="InterPro" id="IPR036396">
    <property type="entry name" value="Cyt_P450_sf"/>
</dbReference>
<comment type="cofactor">
    <cofactor evidence="5">
        <name>heme</name>
        <dbReference type="ChEBI" id="CHEBI:30413"/>
    </cofactor>
</comment>
<dbReference type="OrthoDB" id="1470350at2759"/>
<keyword evidence="9" id="KW-1185">Reference proteome</keyword>
<dbReference type="GO" id="GO:0005506">
    <property type="term" value="F:iron ion binding"/>
    <property type="evidence" value="ECO:0007669"/>
    <property type="project" value="InterPro"/>
</dbReference>
<name>A0A8H7BQF8_9FUNG</name>
<evidence type="ECO:0000256" key="3">
    <source>
        <dbReference type="ARBA" id="ARBA00023002"/>
    </source>
</evidence>
<dbReference type="GO" id="GO:0004497">
    <property type="term" value="F:monooxygenase activity"/>
    <property type="evidence" value="ECO:0007669"/>
    <property type="project" value="UniProtKB-KW"/>
</dbReference>
<dbReference type="GO" id="GO:0016301">
    <property type="term" value="F:kinase activity"/>
    <property type="evidence" value="ECO:0007669"/>
    <property type="project" value="UniProtKB-KW"/>
</dbReference>
<gene>
    <name evidence="8" type="primary">ALK2_2</name>
    <name evidence="8" type="ORF">EC973_008543</name>
</gene>
<accession>A0A8H7BQF8</accession>
<evidence type="ECO:0000256" key="1">
    <source>
        <dbReference type="ARBA" id="ARBA00010617"/>
    </source>
</evidence>
<dbReference type="CDD" id="cd11064">
    <property type="entry name" value="CYP86A"/>
    <property type="match status" value="1"/>
</dbReference>
<keyword evidence="8" id="KW-0808">Transferase</keyword>
<keyword evidence="7" id="KW-0812">Transmembrane</keyword>
<feature type="binding site" description="axial binding residue" evidence="5">
    <location>
        <position position="483"/>
    </location>
    <ligand>
        <name>heme</name>
        <dbReference type="ChEBI" id="CHEBI:30413"/>
    </ligand>
    <ligandPart>
        <name>Fe</name>
        <dbReference type="ChEBI" id="CHEBI:18248"/>
    </ligandPart>
</feature>
<protein>
    <submittedName>
        <fullName evidence="8">Protein kinase alk2</fullName>
    </submittedName>
</protein>
<keyword evidence="8" id="KW-0418">Kinase</keyword>
<dbReference type="Pfam" id="PF00067">
    <property type="entry name" value="p450"/>
    <property type="match status" value="1"/>
</dbReference>
<proteinExistence type="inferred from homology"/>
<keyword evidence="7" id="KW-1133">Transmembrane helix</keyword>
<feature type="transmembrane region" description="Helical" evidence="7">
    <location>
        <begin position="12"/>
        <end position="33"/>
    </location>
</feature>
<dbReference type="InterPro" id="IPR002401">
    <property type="entry name" value="Cyt_P450_E_grp-I"/>
</dbReference>
<keyword evidence="3 6" id="KW-0560">Oxidoreductase</keyword>
<evidence type="ECO:0000313" key="8">
    <source>
        <dbReference type="EMBL" id="KAF7726669.1"/>
    </source>
</evidence>
<dbReference type="InterPro" id="IPR001128">
    <property type="entry name" value="Cyt_P450"/>
</dbReference>
<keyword evidence="2 5" id="KW-0479">Metal-binding</keyword>
<evidence type="ECO:0000313" key="9">
    <source>
        <dbReference type="Proteomes" id="UP000605846"/>
    </source>
</evidence>
<dbReference type="GO" id="GO:0006629">
    <property type="term" value="P:lipid metabolic process"/>
    <property type="evidence" value="ECO:0007669"/>
    <property type="project" value="UniProtKB-ARBA"/>
</dbReference>
<reference evidence="8" key="1">
    <citation type="submission" date="2020-01" db="EMBL/GenBank/DDBJ databases">
        <title>Genome Sequencing of Three Apophysomyces-Like Fungal Strains Confirms a Novel Fungal Genus in the Mucoromycota with divergent Burkholderia-like Endosymbiotic Bacteria.</title>
        <authorList>
            <person name="Stajich J.E."/>
            <person name="Macias A.M."/>
            <person name="Carter-House D."/>
            <person name="Lovett B."/>
            <person name="Kasson L.R."/>
            <person name="Berry K."/>
            <person name="Grigoriev I."/>
            <person name="Chang Y."/>
            <person name="Spatafora J."/>
            <person name="Kasson M.T."/>
        </authorList>
    </citation>
    <scope>NUCLEOTIDE SEQUENCE</scope>
    <source>
        <strain evidence="8">NRRL A-21654</strain>
    </source>
</reference>
<dbReference type="InterPro" id="IPR017972">
    <property type="entry name" value="Cyt_P450_CS"/>
</dbReference>
<dbReference type="Proteomes" id="UP000605846">
    <property type="component" value="Unassembled WGS sequence"/>
</dbReference>
<dbReference type="PROSITE" id="PS00086">
    <property type="entry name" value="CYTOCHROME_P450"/>
    <property type="match status" value="1"/>
</dbReference>
<keyword evidence="4 5" id="KW-0408">Iron</keyword>
<sequence>MLTLQDISKETSLTLTAGILGSITTATIIALAIKYPNRTVFDNRRNGLPRISGWPLVGALAQVLYNGHAIHDFYHHHFTKADTLTIELSAIGLPPTIITIDPRNVEHILKRTPWLMQLDLTKLKLFQSSDNFENYVKGPQFNDATEDLLGHGIFNANGEQWRYQRKTASHIFNIRNFRDHFTEVFVQEIREMQKSVFDVAVEKIEVVDFHDTMFKFTLDSFILLGFGIQLNSLKTKEKIPFAIAFDACQTNSFHRFINPLWRITETADQILRPWKPDIKQHLRKVNAFADEVIENRRGEIAQGKNDHQDLLSRFMNSKNEHGEPLNNKELRDIVLNFIIAGRDTTAQALSWIFYNLMLHPRIEAKLLDEIGDNICEDMDAPTLYEVIKGMKYAHAVFYEGLRLHPSVPDNQKYALHDDILPDGTPVHKGDYIEWSTWSMARSEKVWGADAKEFRPERWITSEGDIRRESQGKFNSFNGGPRVCLGQNLATLEGLVAMTSLLKRYKFSLVPNQEITYQVSLSLPMKNGMKVTVQHR</sequence>
<dbReference type="PRINTS" id="PR00463">
    <property type="entry name" value="EP450I"/>
</dbReference>
<comment type="similarity">
    <text evidence="1 6">Belongs to the cytochrome P450 family.</text>
</comment>
<keyword evidence="5 6" id="KW-0349">Heme</keyword>
<evidence type="ECO:0000256" key="6">
    <source>
        <dbReference type="RuleBase" id="RU000461"/>
    </source>
</evidence>
<dbReference type="PANTHER" id="PTHR24296">
    <property type="entry name" value="CYTOCHROME P450"/>
    <property type="match status" value="1"/>
</dbReference>
<organism evidence="8 9">
    <name type="scientific">Apophysomyces ossiformis</name>
    <dbReference type="NCBI Taxonomy" id="679940"/>
    <lineage>
        <taxon>Eukaryota</taxon>
        <taxon>Fungi</taxon>
        <taxon>Fungi incertae sedis</taxon>
        <taxon>Mucoromycota</taxon>
        <taxon>Mucoromycotina</taxon>
        <taxon>Mucoromycetes</taxon>
        <taxon>Mucorales</taxon>
        <taxon>Mucorineae</taxon>
        <taxon>Mucoraceae</taxon>
        <taxon>Apophysomyces</taxon>
    </lineage>
</organism>